<feature type="region of interest" description="Disordered" evidence="1">
    <location>
        <begin position="1"/>
        <end position="83"/>
    </location>
</feature>
<evidence type="ECO:0000313" key="3">
    <source>
        <dbReference type="EnsemblPlants" id="ONIVA06G31280.1"/>
    </source>
</evidence>
<reference evidence="3" key="2">
    <citation type="submission" date="2018-04" db="EMBL/GenBank/DDBJ databases">
        <title>OnivRS2 (Oryza nivara Reference Sequence Version 2).</title>
        <authorList>
            <person name="Zhang J."/>
            <person name="Kudrna D."/>
            <person name="Lee S."/>
            <person name="Talag J."/>
            <person name="Rajasekar S."/>
            <person name="Welchert J."/>
            <person name="Hsing Y.-I."/>
            <person name="Wing R.A."/>
        </authorList>
    </citation>
    <scope>NUCLEOTIDE SEQUENCE [LARGE SCALE GENOMIC DNA]</scope>
    <source>
        <strain evidence="3">SL10</strain>
    </source>
</reference>
<dbReference type="OMA" id="DEVRMYY"/>
<dbReference type="Gramene" id="ONIVA06G31280.1">
    <property type="protein sequence ID" value="ONIVA06G31280.1"/>
    <property type="gene ID" value="ONIVA06G31280"/>
</dbReference>
<protein>
    <submittedName>
        <fullName evidence="3">Uncharacterized protein</fullName>
    </submittedName>
</protein>
<dbReference type="AlphaFoldDB" id="A0A0E0HVW2"/>
<dbReference type="InterPro" id="IPR004158">
    <property type="entry name" value="DUF247_pln"/>
</dbReference>
<dbReference type="PANTHER" id="PTHR31170:SF18">
    <property type="entry name" value="(WILD MALAYSIAN BANANA) HYPOTHETICAL PROTEIN"/>
    <property type="match status" value="1"/>
</dbReference>
<evidence type="ECO:0000313" key="4">
    <source>
        <dbReference type="Proteomes" id="UP000006591"/>
    </source>
</evidence>
<reference evidence="3" key="1">
    <citation type="submission" date="2015-04" db="UniProtKB">
        <authorList>
            <consortium name="EnsemblPlants"/>
        </authorList>
    </citation>
    <scope>IDENTIFICATION</scope>
    <source>
        <strain evidence="3">SL10</strain>
    </source>
</reference>
<evidence type="ECO:0000256" key="1">
    <source>
        <dbReference type="SAM" id="MobiDB-lite"/>
    </source>
</evidence>
<feature type="compositionally biased region" description="Basic and acidic residues" evidence="1">
    <location>
        <begin position="69"/>
        <end position="83"/>
    </location>
</feature>
<keyword evidence="2" id="KW-0812">Transmembrane</keyword>
<dbReference type="STRING" id="4536.A0A0E0HVW2"/>
<feature type="compositionally biased region" description="Polar residues" evidence="1">
    <location>
        <begin position="22"/>
        <end position="35"/>
    </location>
</feature>
<dbReference type="eggNOG" id="ENOG502RY48">
    <property type="taxonomic scope" value="Eukaryota"/>
</dbReference>
<accession>A0A0E0HVW2</accession>
<keyword evidence="4" id="KW-1185">Reference proteome</keyword>
<dbReference type="Pfam" id="PF03140">
    <property type="entry name" value="DUF247"/>
    <property type="match status" value="1"/>
</dbReference>
<proteinExistence type="predicted"/>
<organism evidence="3">
    <name type="scientific">Oryza nivara</name>
    <name type="common">Indian wild rice</name>
    <name type="synonym">Oryza sativa f. spontanea</name>
    <dbReference type="NCBI Taxonomy" id="4536"/>
    <lineage>
        <taxon>Eukaryota</taxon>
        <taxon>Viridiplantae</taxon>
        <taxon>Streptophyta</taxon>
        <taxon>Embryophyta</taxon>
        <taxon>Tracheophyta</taxon>
        <taxon>Spermatophyta</taxon>
        <taxon>Magnoliopsida</taxon>
        <taxon>Liliopsida</taxon>
        <taxon>Poales</taxon>
        <taxon>Poaceae</taxon>
        <taxon>BOP clade</taxon>
        <taxon>Oryzoideae</taxon>
        <taxon>Oryzeae</taxon>
        <taxon>Oryzinae</taxon>
        <taxon>Oryza</taxon>
    </lineage>
</organism>
<sequence>MSQREYPAAAPSSPDDGGGSPRSPTLSYATANGSTLPEEISIEVEAASSDSEEAGDELISNCQGPPQQRPHDPEDTRSGDNVRRRCRLYKVPEQICEADKREHEPSYVSIGPYHYRSEGLQARSNLWKEQCVSVVKSRLQYLNQDADLLLDKMKGIEDEVRMYYDDIRSSPFPDKGQAFCEMMMTDGCFLLITLALLSDENSSITVSSNWDNLFWWHDILLYANQLPFVVVRAIYQLIYPGMNGDVPLLEIGRYIKYGLDRYTKRKVSDPGNADHVLHMCHELLKPTDTDREADDHKLGRWRRATEYSELLVQFKERDLDSEGGNGDFQCISDVRVRARGRVVEIPKLQLNPESWMLLRNLMLLEQMNDHLGGHVTAYCNFISQVASTSADVSLLVRRGIIVHTEANHEMAAKKLSMLCDQIIYDQSKDYLKSDWHELDAHCRSWSWLLWAKLFLHKDWKNPLVTLGALAAIAILVCAIVQTWYTVKAYKDQNKHPGQS</sequence>
<keyword evidence="2" id="KW-1133">Transmembrane helix</keyword>
<dbReference type="Proteomes" id="UP000006591">
    <property type="component" value="Chromosome 6"/>
</dbReference>
<dbReference type="HOGENOM" id="CLU_020188_5_3_1"/>
<feature type="transmembrane region" description="Helical" evidence="2">
    <location>
        <begin position="463"/>
        <end position="484"/>
    </location>
</feature>
<evidence type="ECO:0000256" key="2">
    <source>
        <dbReference type="SAM" id="Phobius"/>
    </source>
</evidence>
<name>A0A0E0HVW2_ORYNI</name>
<dbReference type="PANTHER" id="PTHR31170">
    <property type="entry name" value="BNAC04G53230D PROTEIN"/>
    <property type="match status" value="1"/>
</dbReference>
<dbReference type="EnsemblPlants" id="ONIVA06G31280.1">
    <property type="protein sequence ID" value="ONIVA06G31280.1"/>
    <property type="gene ID" value="ONIVA06G31280"/>
</dbReference>
<keyword evidence="2" id="KW-0472">Membrane</keyword>